<evidence type="ECO:0000256" key="13">
    <source>
        <dbReference type="RuleBase" id="RU000584"/>
    </source>
</evidence>
<dbReference type="AlphaFoldDB" id="A0A316A6Q1"/>
<feature type="binding site" evidence="8 10">
    <location>
        <begin position="48"/>
        <end position="51"/>
    </location>
    <ligand>
        <name>substrate</name>
    </ligand>
</feature>
<feature type="domain" description="Glutamyl-tRNA reductase N-terminal" evidence="16">
    <location>
        <begin position="6"/>
        <end position="155"/>
    </location>
</feature>
<evidence type="ECO:0000256" key="4">
    <source>
        <dbReference type="ARBA" id="ARBA00022857"/>
    </source>
</evidence>
<comment type="subunit">
    <text evidence="8">Homodimer.</text>
</comment>
<dbReference type="PANTHER" id="PTHR43013:SF1">
    <property type="entry name" value="GLUTAMYL-TRNA REDUCTASE"/>
    <property type="match status" value="1"/>
</dbReference>
<comment type="function">
    <text evidence="8">Catalyzes the NADPH-dependent reduction of glutamyl-tRNA(Glu) to glutamate 1-semialdehyde (GSA).</text>
</comment>
<dbReference type="InterPro" id="IPR036453">
    <property type="entry name" value="GluRdtase_dimer_dom_sf"/>
</dbReference>
<dbReference type="FunFam" id="3.30.460.30:FF:000001">
    <property type="entry name" value="Glutamyl-tRNA reductase"/>
    <property type="match status" value="1"/>
</dbReference>
<evidence type="ECO:0000256" key="10">
    <source>
        <dbReference type="PIRSR" id="PIRSR000445-2"/>
    </source>
</evidence>
<dbReference type="InterPro" id="IPR006151">
    <property type="entry name" value="Shikm_DH/Glu-tRNA_Rdtase"/>
</dbReference>
<dbReference type="GO" id="GO:0019353">
    <property type="term" value="P:protoporphyrinogen IX biosynthetic process from glutamate"/>
    <property type="evidence" value="ECO:0007669"/>
    <property type="project" value="TreeGrafter"/>
</dbReference>
<dbReference type="InterPro" id="IPR015895">
    <property type="entry name" value="4pyrrol_synth_GluRdtase_N"/>
</dbReference>
<dbReference type="SUPFAM" id="SSF69742">
    <property type="entry name" value="Glutamyl tRNA-reductase catalytic, N-terminal domain"/>
    <property type="match status" value="1"/>
</dbReference>
<dbReference type="SUPFAM" id="SSF51735">
    <property type="entry name" value="NAD(P)-binding Rossmann-fold domains"/>
    <property type="match status" value="1"/>
</dbReference>
<evidence type="ECO:0000256" key="1">
    <source>
        <dbReference type="ARBA" id="ARBA00005059"/>
    </source>
</evidence>
<dbReference type="SUPFAM" id="SSF69075">
    <property type="entry name" value="Glutamyl tRNA-reductase dimerization domain"/>
    <property type="match status" value="1"/>
</dbReference>
<dbReference type="Gene3D" id="3.30.460.30">
    <property type="entry name" value="Glutamyl-tRNA reductase, N-terminal domain"/>
    <property type="match status" value="1"/>
</dbReference>
<feature type="domain" description="Quinate/shikimate 5-dehydrogenase/glutamyl-tRNA reductase" evidence="15">
    <location>
        <begin position="172"/>
        <end position="310"/>
    </location>
</feature>
<dbReference type="InterPro" id="IPR018214">
    <property type="entry name" value="GluRdtase_CS"/>
</dbReference>
<keyword evidence="6 8" id="KW-0627">Porphyrin biosynthesis</keyword>
<dbReference type="Proteomes" id="UP000245469">
    <property type="component" value="Unassembled WGS sequence"/>
</dbReference>
<dbReference type="InterPro" id="IPR015896">
    <property type="entry name" value="4pyrrol_synth_GluRdtase_dimer"/>
</dbReference>
<accession>A0A316A6Q1</accession>
<dbReference type="Gene3D" id="3.40.50.720">
    <property type="entry name" value="NAD(P)-binding Rossmann-like Domain"/>
    <property type="match status" value="1"/>
</dbReference>
<dbReference type="GO" id="GO:0050661">
    <property type="term" value="F:NADP binding"/>
    <property type="evidence" value="ECO:0007669"/>
    <property type="project" value="InterPro"/>
</dbReference>
<feature type="binding site" evidence="8 10">
    <location>
        <position position="108"/>
    </location>
    <ligand>
        <name>substrate</name>
    </ligand>
</feature>
<dbReference type="PANTHER" id="PTHR43013">
    <property type="entry name" value="GLUTAMYL-TRNA REDUCTASE"/>
    <property type="match status" value="1"/>
</dbReference>
<feature type="binding site" evidence="8 10">
    <location>
        <position position="119"/>
    </location>
    <ligand>
        <name>substrate</name>
    </ligand>
</feature>
<evidence type="ECO:0000256" key="2">
    <source>
        <dbReference type="ARBA" id="ARBA00005916"/>
    </source>
</evidence>
<dbReference type="InterPro" id="IPR000343">
    <property type="entry name" value="4pyrrol_synth_GluRdtase"/>
</dbReference>
<dbReference type="Pfam" id="PF01488">
    <property type="entry name" value="Shikimate_DH"/>
    <property type="match status" value="1"/>
</dbReference>
<organism evidence="17 18">
    <name type="scientific">Quadrisphaera granulorum</name>
    <dbReference type="NCBI Taxonomy" id="317664"/>
    <lineage>
        <taxon>Bacteria</taxon>
        <taxon>Bacillati</taxon>
        <taxon>Actinomycetota</taxon>
        <taxon>Actinomycetes</taxon>
        <taxon>Kineosporiales</taxon>
        <taxon>Kineosporiaceae</taxon>
        <taxon>Quadrisphaera</taxon>
    </lineage>
</organism>
<dbReference type="Pfam" id="PF00745">
    <property type="entry name" value="GlutR_dimer"/>
    <property type="match status" value="1"/>
</dbReference>
<dbReference type="NCBIfam" id="NF000744">
    <property type="entry name" value="PRK00045.1-3"/>
    <property type="match status" value="1"/>
</dbReference>
<dbReference type="HAMAP" id="MF_00087">
    <property type="entry name" value="Glu_tRNA_reductase"/>
    <property type="match status" value="1"/>
</dbReference>
<feature type="domain" description="Tetrapyrrole biosynthesis glutamyl-tRNA reductase dimerisation" evidence="14">
    <location>
        <begin position="333"/>
        <end position="433"/>
    </location>
</feature>
<evidence type="ECO:0000256" key="12">
    <source>
        <dbReference type="PIRSR" id="PIRSR000445-4"/>
    </source>
</evidence>
<keyword evidence="4 8" id="KW-0521">NADP</keyword>
<comment type="pathway">
    <text evidence="1 8 13">Porphyrin-containing compound metabolism; protoporphyrin-IX biosynthesis; 5-aminolevulinate from L-glutamyl-tRNA(Glu): step 1/2.</text>
</comment>
<dbReference type="InterPro" id="IPR036291">
    <property type="entry name" value="NAD(P)-bd_dom_sf"/>
</dbReference>
<dbReference type="OrthoDB" id="110209at2"/>
<dbReference type="UniPathway" id="UPA00251">
    <property type="reaction ID" value="UER00316"/>
</dbReference>
<feature type="binding site" evidence="8 10">
    <location>
        <begin position="113"/>
        <end position="115"/>
    </location>
    <ligand>
        <name>substrate</name>
    </ligand>
</feature>
<comment type="catalytic activity">
    <reaction evidence="7 8 13">
        <text>(S)-4-amino-5-oxopentanoate + tRNA(Glu) + NADP(+) = L-glutamyl-tRNA(Glu) + NADPH + H(+)</text>
        <dbReference type="Rhea" id="RHEA:12344"/>
        <dbReference type="Rhea" id="RHEA-COMP:9663"/>
        <dbReference type="Rhea" id="RHEA-COMP:9680"/>
        <dbReference type="ChEBI" id="CHEBI:15378"/>
        <dbReference type="ChEBI" id="CHEBI:57501"/>
        <dbReference type="ChEBI" id="CHEBI:57783"/>
        <dbReference type="ChEBI" id="CHEBI:58349"/>
        <dbReference type="ChEBI" id="CHEBI:78442"/>
        <dbReference type="ChEBI" id="CHEBI:78520"/>
        <dbReference type="EC" id="1.2.1.70"/>
    </reaction>
</comment>
<evidence type="ECO:0000256" key="6">
    <source>
        <dbReference type="ARBA" id="ARBA00023244"/>
    </source>
</evidence>
<proteinExistence type="inferred from homology"/>
<comment type="miscellaneous">
    <text evidence="8">During catalysis, the active site Cys acts as a nucleophile attacking the alpha-carbonyl group of tRNA-bound glutamate with the formation of a thioester intermediate between enzyme and glutamate, and the concomitant release of tRNA(Glu). The thioester intermediate is finally reduced by direct hydride transfer from NADPH, to form the product GSA.</text>
</comment>
<dbReference type="GO" id="GO:0008883">
    <property type="term" value="F:glutamyl-tRNA reductase activity"/>
    <property type="evidence" value="ECO:0007669"/>
    <property type="project" value="UniProtKB-UniRule"/>
</dbReference>
<comment type="similarity">
    <text evidence="2 8 13">Belongs to the glutamyl-tRNA reductase family.</text>
</comment>
<name>A0A316A6Q1_9ACTN</name>
<evidence type="ECO:0000313" key="17">
    <source>
        <dbReference type="EMBL" id="PWJ53263.1"/>
    </source>
</evidence>
<evidence type="ECO:0000256" key="7">
    <source>
        <dbReference type="ARBA" id="ARBA00047464"/>
    </source>
</evidence>
<feature type="binding site" evidence="8 11">
    <location>
        <begin position="188"/>
        <end position="193"/>
    </location>
    <ligand>
        <name>NADP(+)</name>
        <dbReference type="ChEBI" id="CHEBI:58349"/>
    </ligand>
</feature>
<feature type="active site" description="Nucleophile" evidence="8 9">
    <location>
        <position position="49"/>
    </location>
</feature>
<evidence type="ECO:0000256" key="8">
    <source>
        <dbReference type="HAMAP-Rule" id="MF_00087"/>
    </source>
</evidence>
<comment type="domain">
    <text evidence="8">Possesses an unusual extended V-shaped dimeric structure with each monomer consisting of three distinct domains arranged along a curved 'spinal' alpha-helix. The N-terminal catalytic domain specifically recognizes the glutamate moiety of the substrate. The second domain is the NADPH-binding domain, and the third C-terminal domain is responsible for dimerization.</text>
</comment>
<dbReference type="CDD" id="cd05213">
    <property type="entry name" value="NAD_bind_Glutamyl_tRNA_reduct"/>
    <property type="match status" value="1"/>
</dbReference>
<sequence length="496" mass="49845">MSLLFVGMSHRTAPISLLERAALDAEGARALARDLCGGTVLEAAVLATCNRVEVYAVVPSFHLGVQDLSGALAQRSGLPLAELAESLIFAYGDRAVEHLFNVSAGLDSMALGESQVLGQVRTSLRRGQEDGTVGRVLDQLVQRALRVGKRVHSETGLDKAGRSLVEAALEGAESVVGPLADARALVIGAGSMSALAATTLQRLGVGSIAVANRTPARAERLAAAVGGTWLGLDDDAALRAVLATADVVVSCTGAVGTVLDAADIAAARAERSVDGEAAPQLLVDLALPHDVDLAAGDLPGVELVGLDALRRRLAEGPGDDPALSGVAGSVSAARAVVADEVAGYLGEQRAAAVAPTVAALRSLARDVVEGEVARLRGRLGPEVDPRVVAEAELAVHRVTEKLLHTPTVRVKALAADGADGAGYAAVLRELFDLDGPTSGLGGLAGLGAGSVAPTVSSAGSASTGGGSVAEVLRAVAAQTPAQTSAQDVVPVEGGTS</sequence>
<evidence type="ECO:0000259" key="15">
    <source>
        <dbReference type="Pfam" id="PF01488"/>
    </source>
</evidence>
<feature type="site" description="Important for activity" evidence="8 12">
    <location>
        <position position="98"/>
    </location>
</feature>
<evidence type="ECO:0000256" key="11">
    <source>
        <dbReference type="PIRSR" id="PIRSR000445-3"/>
    </source>
</evidence>
<reference evidence="17 18" key="1">
    <citation type="submission" date="2018-03" db="EMBL/GenBank/DDBJ databases">
        <title>Genomic Encyclopedia of Archaeal and Bacterial Type Strains, Phase II (KMG-II): from individual species to whole genera.</title>
        <authorList>
            <person name="Goeker M."/>
        </authorList>
    </citation>
    <scope>NUCLEOTIDE SEQUENCE [LARGE SCALE GENOMIC DNA]</scope>
    <source>
        <strain evidence="17 18">DSM 44889</strain>
    </source>
</reference>
<dbReference type="EC" id="1.2.1.70" evidence="3 8"/>
<dbReference type="PIRSF" id="PIRSF000445">
    <property type="entry name" value="4pyrrol_synth_GluRdtase"/>
    <property type="match status" value="1"/>
</dbReference>
<evidence type="ECO:0000313" key="18">
    <source>
        <dbReference type="Proteomes" id="UP000245469"/>
    </source>
</evidence>
<keyword evidence="18" id="KW-1185">Reference proteome</keyword>
<dbReference type="PROSITE" id="PS00747">
    <property type="entry name" value="GLUTR"/>
    <property type="match status" value="1"/>
</dbReference>
<evidence type="ECO:0000256" key="9">
    <source>
        <dbReference type="PIRSR" id="PIRSR000445-1"/>
    </source>
</evidence>
<evidence type="ECO:0000256" key="3">
    <source>
        <dbReference type="ARBA" id="ARBA00012970"/>
    </source>
</evidence>
<dbReference type="EMBL" id="QGDQ01000013">
    <property type="protein sequence ID" value="PWJ53263.1"/>
    <property type="molecule type" value="Genomic_DNA"/>
</dbReference>
<dbReference type="Pfam" id="PF05201">
    <property type="entry name" value="GlutR_N"/>
    <property type="match status" value="1"/>
</dbReference>
<gene>
    <name evidence="8" type="primary">hemA</name>
    <name evidence="17" type="ORF">BXY45_11321</name>
</gene>
<protein>
    <recommendedName>
        <fullName evidence="3 8">Glutamyl-tRNA reductase</fullName>
        <shortName evidence="8">GluTR</shortName>
        <ecNumber evidence="3 8">1.2.1.70</ecNumber>
    </recommendedName>
</protein>
<comment type="caution">
    <text evidence="17">The sequence shown here is derived from an EMBL/GenBank/DDBJ whole genome shotgun (WGS) entry which is preliminary data.</text>
</comment>
<dbReference type="InterPro" id="IPR036343">
    <property type="entry name" value="GluRdtase_N_sf"/>
</dbReference>
<evidence type="ECO:0000259" key="16">
    <source>
        <dbReference type="Pfam" id="PF05201"/>
    </source>
</evidence>
<keyword evidence="5 8" id="KW-0560">Oxidoreductase</keyword>
<evidence type="ECO:0000256" key="5">
    <source>
        <dbReference type="ARBA" id="ARBA00023002"/>
    </source>
</evidence>
<evidence type="ECO:0000259" key="14">
    <source>
        <dbReference type="Pfam" id="PF00745"/>
    </source>
</evidence>
<dbReference type="NCBIfam" id="TIGR01035">
    <property type="entry name" value="hemA"/>
    <property type="match status" value="1"/>
</dbReference>
<dbReference type="RefSeq" id="WP_109774629.1">
    <property type="nucleotide sequence ID" value="NZ_QGDQ01000013.1"/>
</dbReference>